<dbReference type="Gene3D" id="3.30.420.10">
    <property type="entry name" value="Ribonuclease H-like superfamily/Ribonuclease H"/>
    <property type="match status" value="1"/>
</dbReference>
<feature type="compositionally biased region" description="Basic and acidic residues" evidence="1">
    <location>
        <begin position="60"/>
        <end position="79"/>
    </location>
</feature>
<dbReference type="Proteomes" id="UP001148838">
    <property type="component" value="Unassembled WGS sequence"/>
</dbReference>
<reference evidence="2 3" key="1">
    <citation type="journal article" date="2022" name="Allergy">
        <title>Genome assembly and annotation of Periplaneta americana reveal a comprehensive cockroach allergen profile.</title>
        <authorList>
            <person name="Wang L."/>
            <person name="Xiong Q."/>
            <person name="Saelim N."/>
            <person name="Wang L."/>
            <person name="Nong W."/>
            <person name="Wan A.T."/>
            <person name="Shi M."/>
            <person name="Liu X."/>
            <person name="Cao Q."/>
            <person name="Hui J.H.L."/>
            <person name="Sookrung N."/>
            <person name="Leung T.F."/>
            <person name="Tungtrongchitr A."/>
            <person name="Tsui S.K.W."/>
        </authorList>
    </citation>
    <scope>NUCLEOTIDE SEQUENCE [LARGE SCALE GENOMIC DNA]</scope>
    <source>
        <strain evidence="2">PWHHKU_190912</strain>
    </source>
</reference>
<evidence type="ECO:0000313" key="3">
    <source>
        <dbReference type="Proteomes" id="UP001148838"/>
    </source>
</evidence>
<name>A0ABQ8S067_PERAM</name>
<protein>
    <submittedName>
        <fullName evidence="2">Uncharacterized protein</fullName>
    </submittedName>
</protein>
<evidence type="ECO:0000256" key="1">
    <source>
        <dbReference type="SAM" id="MobiDB-lite"/>
    </source>
</evidence>
<gene>
    <name evidence="2" type="ORF">ANN_24998</name>
</gene>
<organism evidence="2 3">
    <name type="scientific">Periplaneta americana</name>
    <name type="common">American cockroach</name>
    <name type="synonym">Blatta americana</name>
    <dbReference type="NCBI Taxonomy" id="6978"/>
    <lineage>
        <taxon>Eukaryota</taxon>
        <taxon>Metazoa</taxon>
        <taxon>Ecdysozoa</taxon>
        <taxon>Arthropoda</taxon>
        <taxon>Hexapoda</taxon>
        <taxon>Insecta</taxon>
        <taxon>Pterygota</taxon>
        <taxon>Neoptera</taxon>
        <taxon>Polyneoptera</taxon>
        <taxon>Dictyoptera</taxon>
        <taxon>Blattodea</taxon>
        <taxon>Blattoidea</taxon>
        <taxon>Blattidae</taxon>
        <taxon>Blattinae</taxon>
        <taxon>Periplaneta</taxon>
    </lineage>
</organism>
<proteinExistence type="predicted"/>
<comment type="caution">
    <text evidence="2">The sequence shown here is derived from an EMBL/GenBank/DDBJ whole genome shotgun (WGS) entry which is preliminary data.</text>
</comment>
<accession>A0ABQ8S067</accession>
<sequence>MPCPSQTSGFNVPNYVRSIAFYDAAQQGANRLKLHGAGNRREIRTHDQRPTRKQIARASRSTEERRAARGERAYPARESARAQLLRTGKGGRTLPTLREVRRSGDIQIILCTPVEISRNYDFALKEETPANSSSFQLISQPVTSEGLSSSAVDRSWRDLSLSAVQLEGPEFEYSELSLKVCGSRYCELEFSPAVGLMPGGLWRVHGLTSRHLRLVRLPGWVSSEVFLNRKANARHTELTPDIMLWGAIGFNYKSPLVITQDKLNARQYINRVINPVVVPLMMNTENGKFQHENSRPHTAVITVDALEHVTTVPWPTRSPDLSPIKHLRDMVCLRSLMLAGNEFQSLGRAIVKEDEYEEVRWDGIVSIVSWRERLFRLWWEER</sequence>
<evidence type="ECO:0000313" key="2">
    <source>
        <dbReference type="EMBL" id="KAJ4427377.1"/>
    </source>
</evidence>
<dbReference type="EMBL" id="JAJSOF020000038">
    <property type="protein sequence ID" value="KAJ4427377.1"/>
    <property type="molecule type" value="Genomic_DNA"/>
</dbReference>
<feature type="region of interest" description="Disordered" evidence="1">
    <location>
        <begin position="44"/>
        <end position="79"/>
    </location>
</feature>
<dbReference type="InterPro" id="IPR036397">
    <property type="entry name" value="RNaseH_sf"/>
</dbReference>
<keyword evidence="3" id="KW-1185">Reference proteome</keyword>